<reference evidence="2" key="1">
    <citation type="submission" date="2024-05" db="EMBL/GenBank/DDBJ databases">
        <title>30 novel species of actinomycetes from the DSMZ collection.</title>
        <authorList>
            <person name="Nouioui I."/>
        </authorList>
    </citation>
    <scope>NUCLEOTIDE SEQUENCE</scope>
    <source>
        <strain evidence="2">DSM 3412</strain>
    </source>
</reference>
<keyword evidence="1" id="KW-0812">Transmembrane</keyword>
<keyword evidence="1" id="KW-0472">Membrane</keyword>
<evidence type="ECO:0000313" key="2">
    <source>
        <dbReference type="EMBL" id="MDT0570333.1"/>
    </source>
</evidence>
<evidence type="ECO:0000256" key="1">
    <source>
        <dbReference type="SAM" id="Phobius"/>
    </source>
</evidence>
<dbReference type="EMBL" id="JAVRFJ010000020">
    <property type="protein sequence ID" value="MDT0570333.1"/>
    <property type="molecule type" value="Genomic_DNA"/>
</dbReference>
<accession>A0ABU2Z2E8</accession>
<name>A0ABU2Z2E8_9ACTN</name>
<proteinExistence type="predicted"/>
<comment type="caution">
    <text evidence="2">The sequence shown here is derived from an EMBL/GenBank/DDBJ whole genome shotgun (WGS) entry which is preliminary data.</text>
</comment>
<gene>
    <name evidence="2" type="ORF">RM704_23165</name>
</gene>
<dbReference type="Proteomes" id="UP001180737">
    <property type="component" value="Unassembled WGS sequence"/>
</dbReference>
<sequence>MSPPMPNTLWTLLVAVVAAVVTALAVGLFVTPRMEARKKRVGEVHTARDTFGASMLRVISACSLLQRFGIPAADDPDWTSVMCERLTNERNRWWQQLDETTMWLLDNAATYAGSWPSSRIIRLAVDYAGHARAVMLSEREEATKVELLLALTVPVQRQFFGFWWSRVRHYVDDQRAFAETVAHISGEPSAP</sequence>
<keyword evidence="3" id="KW-1185">Reference proteome</keyword>
<evidence type="ECO:0000313" key="3">
    <source>
        <dbReference type="Proteomes" id="UP001180737"/>
    </source>
</evidence>
<dbReference type="RefSeq" id="WP_311591127.1">
    <property type="nucleotide sequence ID" value="NZ_JAVRFJ010000020.1"/>
</dbReference>
<evidence type="ECO:0008006" key="4">
    <source>
        <dbReference type="Google" id="ProtNLM"/>
    </source>
</evidence>
<organism evidence="2 3">
    <name type="scientific">Streptomyces gottesmaniae</name>
    <dbReference type="NCBI Taxonomy" id="3075518"/>
    <lineage>
        <taxon>Bacteria</taxon>
        <taxon>Bacillati</taxon>
        <taxon>Actinomycetota</taxon>
        <taxon>Actinomycetes</taxon>
        <taxon>Kitasatosporales</taxon>
        <taxon>Streptomycetaceae</taxon>
        <taxon>Streptomyces</taxon>
    </lineage>
</organism>
<keyword evidence="1" id="KW-1133">Transmembrane helix</keyword>
<feature type="transmembrane region" description="Helical" evidence="1">
    <location>
        <begin position="12"/>
        <end position="30"/>
    </location>
</feature>
<protein>
    <recommendedName>
        <fullName evidence="4">DUF4760 domain-containing protein</fullName>
    </recommendedName>
</protein>